<evidence type="ECO:0000313" key="2">
    <source>
        <dbReference type="Proteomes" id="UP000001312"/>
    </source>
</evidence>
<organism evidence="1 2">
    <name type="scientific">Sclerotinia sclerotiorum (strain ATCC 18683 / 1980 / Ss-1)</name>
    <name type="common">White mold</name>
    <name type="synonym">Whetzelinia sclerotiorum</name>
    <dbReference type="NCBI Taxonomy" id="665079"/>
    <lineage>
        <taxon>Eukaryota</taxon>
        <taxon>Fungi</taxon>
        <taxon>Dikarya</taxon>
        <taxon>Ascomycota</taxon>
        <taxon>Pezizomycotina</taxon>
        <taxon>Leotiomycetes</taxon>
        <taxon>Helotiales</taxon>
        <taxon>Sclerotiniaceae</taxon>
        <taxon>Sclerotinia</taxon>
    </lineage>
</organism>
<dbReference type="HOGENOM" id="CLU_2759345_0_0_1"/>
<reference evidence="2" key="1">
    <citation type="journal article" date="2011" name="PLoS Genet.">
        <title>Genomic analysis of the necrotrophic fungal pathogens Sclerotinia sclerotiorum and Botrytis cinerea.</title>
        <authorList>
            <person name="Amselem J."/>
            <person name="Cuomo C.A."/>
            <person name="van Kan J.A."/>
            <person name="Viaud M."/>
            <person name="Benito E.P."/>
            <person name="Couloux A."/>
            <person name="Coutinho P.M."/>
            <person name="de Vries R.P."/>
            <person name="Dyer P.S."/>
            <person name="Fillinger S."/>
            <person name="Fournier E."/>
            <person name="Gout L."/>
            <person name="Hahn M."/>
            <person name="Kohn L."/>
            <person name="Lapalu N."/>
            <person name="Plummer K.M."/>
            <person name="Pradier J.M."/>
            <person name="Quevillon E."/>
            <person name="Sharon A."/>
            <person name="Simon A."/>
            <person name="ten Have A."/>
            <person name="Tudzynski B."/>
            <person name="Tudzynski P."/>
            <person name="Wincker P."/>
            <person name="Andrew M."/>
            <person name="Anthouard V."/>
            <person name="Beever R.E."/>
            <person name="Beffa R."/>
            <person name="Benoit I."/>
            <person name="Bouzid O."/>
            <person name="Brault B."/>
            <person name="Chen Z."/>
            <person name="Choquer M."/>
            <person name="Collemare J."/>
            <person name="Cotton P."/>
            <person name="Danchin E.G."/>
            <person name="Da Silva C."/>
            <person name="Gautier A."/>
            <person name="Giraud C."/>
            <person name="Giraud T."/>
            <person name="Gonzalez C."/>
            <person name="Grossetete S."/>
            <person name="Guldener U."/>
            <person name="Henrissat B."/>
            <person name="Howlett B.J."/>
            <person name="Kodira C."/>
            <person name="Kretschmer M."/>
            <person name="Lappartient A."/>
            <person name="Leroch M."/>
            <person name="Levis C."/>
            <person name="Mauceli E."/>
            <person name="Neuveglise C."/>
            <person name="Oeser B."/>
            <person name="Pearson M."/>
            <person name="Poulain J."/>
            <person name="Poussereau N."/>
            <person name="Quesneville H."/>
            <person name="Rascle C."/>
            <person name="Schumacher J."/>
            <person name="Segurens B."/>
            <person name="Sexton A."/>
            <person name="Silva E."/>
            <person name="Sirven C."/>
            <person name="Soanes D.M."/>
            <person name="Talbot N.J."/>
            <person name="Templeton M."/>
            <person name="Yandava C."/>
            <person name="Yarden O."/>
            <person name="Zeng Q."/>
            <person name="Rollins J.A."/>
            <person name="Lebrun M.H."/>
            <person name="Dickman M."/>
        </authorList>
    </citation>
    <scope>NUCLEOTIDE SEQUENCE [LARGE SCALE GENOMIC DNA]</scope>
    <source>
        <strain evidence="2">ATCC 18683 / 1980 / Ss-1</strain>
    </source>
</reference>
<name>A7EVS7_SCLS1</name>
<evidence type="ECO:0000313" key="1">
    <source>
        <dbReference type="EMBL" id="EDN93569.1"/>
    </source>
</evidence>
<dbReference type="RefSeq" id="XP_001589714.1">
    <property type="nucleotide sequence ID" value="XM_001589664.1"/>
</dbReference>
<dbReference type="GeneID" id="5485549"/>
<gene>
    <name evidence="1" type="ORF">SS1G_09436</name>
</gene>
<dbReference type="Proteomes" id="UP000001312">
    <property type="component" value="Unassembled WGS sequence"/>
</dbReference>
<dbReference type="EMBL" id="CH476633">
    <property type="protein sequence ID" value="EDN93569.1"/>
    <property type="molecule type" value="Genomic_DNA"/>
</dbReference>
<protein>
    <submittedName>
        <fullName evidence="1">Uncharacterized protein</fullName>
    </submittedName>
</protein>
<proteinExistence type="predicted"/>
<dbReference type="KEGG" id="ssl:SS1G_09436"/>
<sequence length="70" mass="8055">MGGEGMVLLKWAGYMRRAERSWKKLFFRNNKVGKVGGVNMRAMKERVARPWCICGELVAFQGGRASHFEY</sequence>
<accession>A7EVS7</accession>
<keyword evidence="2" id="KW-1185">Reference proteome</keyword>
<dbReference type="InParanoid" id="A7EVS7"/>
<dbReference type="AlphaFoldDB" id="A7EVS7"/>